<feature type="compositionally biased region" description="Low complexity" evidence="6">
    <location>
        <begin position="160"/>
        <end position="175"/>
    </location>
</feature>
<dbReference type="PANTHER" id="PTHR45891">
    <property type="entry name" value="ZINC FINGER HOMEOBOX PROTEIN"/>
    <property type="match status" value="1"/>
</dbReference>
<feature type="region of interest" description="Disordered" evidence="6">
    <location>
        <begin position="1057"/>
        <end position="1093"/>
    </location>
</feature>
<feature type="compositionally biased region" description="Polar residues" evidence="6">
    <location>
        <begin position="139"/>
        <end position="151"/>
    </location>
</feature>
<dbReference type="OrthoDB" id="6417226at2759"/>
<feature type="compositionally biased region" description="Low complexity" evidence="6">
    <location>
        <begin position="700"/>
        <end position="716"/>
    </location>
</feature>
<keyword evidence="4" id="KW-0862">Zinc</keyword>
<feature type="region of interest" description="Disordered" evidence="6">
    <location>
        <begin position="472"/>
        <end position="560"/>
    </location>
</feature>
<dbReference type="GO" id="GO:0005634">
    <property type="term" value="C:nucleus"/>
    <property type="evidence" value="ECO:0007669"/>
    <property type="project" value="UniProtKB-SubCell"/>
</dbReference>
<keyword evidence="2" id="KW-0479">Metal-binding</keyword>
<feature type="domain" description="C2H2-type" evidence="7">
    <location>
        <begin position="1306"/>
        <end position="1336"/>
    </location>
</feature>
<dbReference type="Gene3D" id="3.30.160.60">
    <property type="entry name" value="Classic Zinc Finger"/>
    <property type="match status" value="3"/>
</dbReference>
<dbReference type="GO" id="GO:0000978">
    <property type="term" value="F:RNA polymerase II cis-regulatory region sequence-specific DNA binding"/>
    <property type="evidence" value="ECO:0007669"/>
    <property type="project" value="TreeGrafter"/>
</dbReference>
<evidence type="ECO:0000313" key="9">
    <source>
        <dbReference type="Proteomes" id="UP000198287"/>
    </source>
</evidence>
<reference evidence="8 9" key="1">
    <citation type="submission" date="2015-12" db="EMBL/GenBank/DDBJ databases">
        <title>The genome of Folsomia candida.</title>
        <authorList>
            <person name="Faddeeva A."/>
            <person name="Derks M.F."/>
            <person name="Anvar Y."/>
            <person name="Smit S."/>
            <person name="Van Straalen N."/>
            <person name="Roelofs D."/>
        </authorList>
    </citation>
    <scope>NUCLEOTIDE SEQUENCE [LARGE SCALE GENOMIC DNA]</scope>
    <source>
        <strain evidence="8 9">VU population</strain>
        <tissue evidence="8">Whole body</tissue>
    </source>
</reference>
<feature type="compositionally biased region" description="Basic and acidic residues" evidence="6">
    <location>
        <begin position="1243"/>
        <end position="1257"/>
    </location>
</feature>
<gene>
    <name evidence="8" type="ORF">Fcan01_02194</name>
</gene>
<feature type="region of interest" description="Disordered" evidence="6">
    <location>
        <begin position="1132"/>
        <end position="1175"/>
    </location>
</feature>
<name>A0A226EXE6_FOLCA</name>
<keyword evidence="3" id="KW-0677">Repeat</keyword>
<dbReference type="PANTHER" id="PTHR45891:SF3">
    <property type="entry name" value="ZINC FINGER PROTEIN 2"/>
    <property type="match status" value="1"/>
</dbReference>
<evidence type="ECO:0000313" key="8">
    <source>
        <dbReference type="EMBL" id="OXA61501.1"/>
    </source>
</evidence>
<feature type="compositionally biased region" description="Low complexity" evidence="6">
    <location>
        <begin position="519"/>
        <end position="539"/>
    </location>
</feature>
<feature type="region of interest" description="Disordered" evidence="6">
    <location>
        <begin position="86"/>
        <end position="195"/>
    </location>
</feature>
<feature type="compositionally biased region" description="Polar residues" evidence="6">
    <location>
        <begin position="11"/>
        <end position="32"/>
    </location>
</feature>
<feature type="region of interest" description="Disordered" evidence="6">
    <location>
        <begin position="1"/>
        <end position="32"/>
    </location>
</feature>
<keyword evidence="5" id="KW-0863">Zinc-finger</keyword>
<evidence type="ECO:0000256" key="4">
    <source>
        <dbReference type="ARBA" id="ARBA00022833"/>
    </source>
</evidence>
<feature type="compositionally biased region" description="Low complexity" evidence="6">
    <location>
        <begin position="1060"/>
        <end position="1072"/>
    </location>
</feature>
<keyword evidence="8" id="KW-0238">DNA-binding</keyword>
<dbReference type="SMART" id="SM00355">
    <property type="entry name" value="ZnF_C2H2"/>
    <property type="match status" value="11"/>
</dbReference>
<feature type="compositionally biased region" description="Acidic residues" evidence="6">
    <location>
        <begin position="301"/>
        <end position="311"/>
    </location>
</feature>
<dbReference type="STRING" id="158441.A0A226EXE6"/>
<evidence type="ECO:0000256" key="2">
    <source>
        <dbReference type="ARBA" id="ARBA00022723"/>
    </source>
</evidence>
<protein>
    <submittedName>
        <fullName evidence="8">Zinc finger homeobox protein 3</fullName>
    </submittedName>
</protein>
<organism evidence="8 9">
    <name type="scientific">Folsomia candida</name>
    <name type="common">Springtail</name>
    <dbReference type="NCBI Taxonomy" id="158441"/>
    <lineage>
        <taxon>Eukaryota</taxon>
        <taxon>Metazoa</taxon>
        <taxon>Ecdysozoa</taxon>
        <taxon>Arthropoda</taxon>
        <taxon>Hexapoda</taxon>
        <taxon>Collembola</taxon>
        <taxon>Entomobryomorpha</taxon>
        <taxon>Isotomoidea</taxon>
        <taxon>Isotomidae</taxon>
        <taxon>Proisotominae</taxon>
        <taxon>Folsomia</taxon>
    </lineage>
</organism>
<keyword evidence="9" id="KW-1185">Reference proteome</keyword>
<evidence type="ECO:0000259" key="7">
    <source>
        <dbReference type="PROSITE" id="PS50157"/>
    </source>
</evidence>
<feature type="compositionally biased region" description="Polar residues" evidence="6">
    <location>
        <begin position="1159"/>
        <end position="1175"/>
    </location>
</feature>
<evidence type="ECO:0000256" key="6">
    <source>
        <dbReference type="SAM" id="MobiDB-lite"/>
    </source>
</evidence>
<evidence type="ECO:0000256" key="3">
    <source>
        <dbReference type="ARBA" id="ARBA00022737"/>
    </source>
</evidence>
<dbReference type="OMA" id="TEIMVIH"/>
<dbReference type="Pfam" id="PF24056">
    <property type="entry name" value="zf-C2H2_ZFHX3"/>
    <property type="match status" value="1"/>
</dbReference>
<dbReference type="SUPFAM" id="SSF57667">
    <property type="entry name" value="beta-beta-alpha zinc fingers"/>
    <property type="match status" value="2"/>
</dbReference>
<feature type="compositionally biased region" description="Basic and acidic residues" evidence="6">
    <location>
        <begin position="1083"/>
        <end position="1093"/>
    </location>
</feature>
<dbReference type="Proteomes" id="UP000198287">
    <property type="component" value="Unassembled WGS sequence"/>
</dbReference>
<feature type="region of interest" description="Disordered" evidence="6">
    <location>
        <begin position="665"/>
        <end position="722"/>
    </location>
</feature>
<dbReference type="EMBL" id="LNIX01000001">
    <property type="protein sequence ID" value="OXA61501.1"/>
    <property type="molecule type" value="Genomic_DNA"/>
</dbReference>
<sequence length="1395" mass="152641">MEAFVAKAQGDESQLSSATSLESNSFSSSCRSLGNTNNAKGKATFSLLPHHHASDLSRRELDNGIHYWKYLTGDSATNIMVPQEPSMADGVRKTPSPSGTSAVVADDSPASATRSNLTETCSKELPGGGTGGVLETGPTDETSNNNSTQKSPCEESPRQTPTTTTSSTTNMNNNNKRIPVDTQSGGGSDVERFDGKIVYNPDGSAYIIEDSELSEDDGSLMDVPHLEGCIVDGRGMSLSQIPAIPQIANAFYVSRNPALYNALYGQAYSSLLQDKKIVPEIPIMHSYRVYTIRDKSGDTSVLDEDDEDDHDIDGTTSSSRKKRASIVSSEGGLRINGTSDKDNNKTCSSSECSSVPVKPILMCFICKLSFGYTKSFIAHAMGDHNLILIDQEKDVLNQRNVSAIIQPVGKNKDPTISFLEPTTTNRGAPAASAAGVNNIIQSVPIQSRALHPSSQQQSSCSATTTSQSLLFRSNSTNHSDDNIKSSPINSPDHLLSSPPTPRMSNSGGGGGGMDLTRKSPASGRSSASPAPSSTPNSASILNNNLSPSGSQMSMGNAVGGPPNFITGTTIGVCPEHLNGRPSGADCSKCEMILNSSRMGALGNLHTRNSCKTLKCPKKHYPYILRKNIQKLRPLAFIVLLVRLIQDLQEEKHILVVISRTDNMQELQNGGVPPPESLVQQTTVPSHPHHPHSHKNMSGMSPSAASNNSAPPSSTNPKPKPTFRCDVCNYETNVARNLRIHMTSEKHTHNMMVLQQNVKHMQHLSALQQAQNPFDPASLLQFHPQLQMGGSGGDKSTPHAEAALADMAYNQALLIQMMTGGQMPPHIPPELAPHMDLGLNPDTMEPPPDPPDPNPLHIFQCCVCSVYSTDSLESLSHHLSQDRTKFGEQEVLVLVAGNYRCRLCNYQSNLKANFQLHCKTDKHIQRLQHVNHVKEGGVRNEWKLKYLSMSNPVQLRCNTCDFYSNSFNKVSVHSTHQRHEISVLIFRHIQSVEVSINDDARIYACALCGFTTRVKLQLLQHTRSLKHLQLEQLHCLQRRAEGKDGQPDLAQVFRVLEAPDSDSSGHNNHSSGSADVSPNYYDDQDMKESQREDNNSVLKNALEKDSSDVNDLICPFCTFTSESENRLQAHILTQHSNSELSSSGGGSTSRERERLRDHSSSASALRRNSISPDVKSEVNSDVMSCPLCQDMCPDRTSLEAHVMKVHSVNVEGLQRLLLLVNQSHWLNNTSHSSANNNVSSNSDMRSDSNDDDKDKSDGESAMDDAADGDEFRCHTCSKCFRTLDELCCHQNELGHLEIKQTPGGPGYLCWKKTCNQYFPNVKSLQMHFREIHTRGKPAMMAVSEKHVYKYRCHECSLAFKTSEKLQLHSQYHAIRDATKCPLCGRSFKGSSKEPGT</sequence>
<dbReference type="PROSITE" id="PS50157">
    <property type="entry name" value="ZINC_FINGER_C2H2_2"/>
    <property type="match status" value="3"/>
</dbReference>
<dbReference type="InterPro" id="IPR013087">
    <property type="entry name" value="Znf_C2H2_type"/>
</dbReference>
<feature type="compositionally biased region" description="Low complexity" evidence="6">
    <location>
        <begin position="1229"/>
        <end position="1242"/>
    </location>
</feature>
<dbReference type="PROSITE" id="PS00028">
    <property type="entry name" value="ZINC_FINGER_C2H2_1"/>
    <property type="match status" value="4"/>
</dbReference>
<accession>A0A226EXE6</accession>
<feature type="region of interest" description="Disordered" evidence="6">
    <location>
        <begin position="1229"/>
        <end position="1264"/>
    </location>
</feature>
<feature type="region of interest" description="Disordered" evidence="6">
    <location>
        <begin position="298"/>
        <end position="351"/>
    </location>
</feature>
<evidence type="ECO:0000256" key="1">
    <source>
        <dbReference type="ARBA" id="ARBA00004123"/>
    </source>
</evidence>
<dbReference type="GO" id="GO:0000981">
    <property type="term" value="F:DNA-binding transcription factor activity, RNA polymerase II-specific"/>
    <property type="evidence" value="ECO:0007669"/>
    <property type="project" value="TreeGrafter"/>
</dbReference>
<feature type="compositionally biased region" description="Polar residues" evidence="6">
    <location>
        <begin position="540"/>
        <end position="554"/>
    </location>
</feature>
<feature type="domain" description="C2H2-type" evidence="7">
    <location>
        <begin position="1270"/>
        <end position="1299"/>
    </location>
</feature>
<proteinExistence type="predicted"/>
<feature type="domain" description="C2H2-type" evidence="7">
    <location>
        <begin position="1349"/>
        <end position="1376"/>
    </location>
</feature>
<dbReference type="InterPro" id="IPR036236">
    <property type="entry name" value="Znf_C2H2_sf"/>
</dbReference>
<comment type="subcellular location">
    <subcellularLocation>
        <location evidence="1">Nucleus</location>
    </subcellularLocation>
</comment>
<feature type="compositionally biased region" description="Low complexity" evidence="6">
    <location>
        <begin position="101"/>
        <end position="112"/>
    </location>
</feature>
<comment type="caution">
    <text evidence="8">The sequence shown here is derived from an EMBL/GenBank/DDBJ whole genome shotgun (WGS) entry which is preliminary data.</text>
</comment>
<dbReference type="GO" id="GO:0008270">
    <property type="term" value="F:zinc ion binding"/>
    <property type="evidence" value="ECO:0007669"/>
    <property type="project" value="UniProtKB-KW"/>
</dbReference>
<feature type="compositionally biased region" description="Basic and acidic residues" evidence="6">
    <location>
        <begin position="1148"/>
        <end position="1158"/>
    </location>
</feature>
<evidence type="ECO:0000256" key="5">
    <source>
        <dbReference type="PROSITE-ProRule" id="PRU00042"/>
    </source>
</evidence>
<dbReference type="InterPro" id="IPR051968">
    <property type="entry name" value="ZnFinger_Homeobox_TR"/>
</dbReference>
<keyword evidence="8" id="KW-0371">Homeobox</keyword>